<reference evidence="1 2" key="2">
    <citation type="journal article" date="2010" name="Nucleic Acids Res.">
        <title>BeetleBase in 2010: revisions to provide comprehensive genomic information for Tribolium castaneum.</title>
        <authorList>
            <person name="Kim H.S."/>
            <person name="Murphy T."/>
            <person name="Xia J."/>
            <person name="Caragea D."/>
            <person name="Park Y."/>
            <person name="Beeman R.W."/>
            <person name="Lorenzen M.D."/>
            <person name="Butcher S."/>
            <person name="Manak J.R."/>
            <person name="Brown S.J."/>
        </authorList>
    </citation>
    <scope>GENOME REANNOTATION</scope>
    <source>
        <strain evidence="1 2">Georgia GA2</strain>
    </source>
</reference>
<proteinExistence type="predicted"/>
<accession>D2A2V7</accession>
<reference evidence="1 2" key="1">
    <citation type="journal article" date="2008" name="Nature">
        <title>The genome of the model beetle and pest Tribolium castaneum.</title>
        <authorList>
            <consortium name="Tribolium Genome Sequencing Consortium"/>
            <person name="Richards S."/>
            <person name="Gibbs R.A."/>
            <person name="Weinstock G.M."/>
            <person name="Brown S.J."/>
            <person name="Denell R."/>
            <person name="Beeman R.W."/>
            <person name="Gibbs R."/>
            <person name="Beeman R.W."/>
            <person name="Brown S.J."/>
            <person name="Bucher G."/>
            <person name="Friedrich M."/>
            <person name="Grimmelikhuijzen C.J."/>
            <person name="Klingler M."/>
            <person name="Lorenzen M."/>
            <person name="Richards S."/>
            <person name="Roth S."/>
            <person name="Schroder R."/>
            <person name="Tautz D."/>
            <person name="Zdobnov E.M."/>
            <person name="Muzny D."/>
            <person name="Gibbs R.A."/>
            <person name="Weinstock G.M."/>
            <person name="Attaway T."/>
            <person name="Bell S."/>
            <person name="Buhay C.J."/>
            <person name="Chandrabose M.N."/>
            <person name="Chavez D."/>
            <person name="Clerk-Blankenburg K.P."/>
            <person name="Cree A."/>
            <person name="Dao M."/>
            <person name="Davis C."/>
            <person name="Chacko J."/>
            <person name="Dinh H."/>
            <person name="Dugan-Rocha S."/>
            <person name="Fowler G."/>
            <person name="Garner T.T."/>
            <person name="Garnes J."/>
            <person name="Gnirke A."/>
            <person name="Hawes A."/>
            <person name="Hernandez J."/>
            <person name="Hines S."/>
            <person name="Holder M."/>
            <person name="Hume J."/>
            <person name="Jhangiani S.N."/>
            <person name="Joshi V."/>
            <person name="Khan Z.M."/>
            <person name="Jackson L."/>
            <person name="Kovar C."/>
            <person name="Kowis A."/>
            <person name="Lee S."/>
            <person name="Lewis L.R."/>
            <person name="Margolis J."/>
            <person name="Morgan M."/>
            <person name="Nazareth L.V."/>
            <person name="Nguyen N."/>
            <person name="Okwuonu G."/>
            <person name="Parker D."/>
            <person name="Richards S."/>
            <person name="Ruiz S.J."/>
            <person name="Santibanez J."/>
            <person name="Savard J."/>
            <person name="Scherer S.E."/>
            <person name="Schneider B."/>
            <person name="Sodergren E."/>
            <person name="Tautz D."/>
            <person name="Vattahil S."/>
            <person name="Villasana D."/>
            <person name="White C.S."/>
            <person name="Wright R."/>
            <person name="Park Y."/>
            <person name="Beeman R.W."/>
            <person name="Lord J."/>
            <person name="Oppert B."/>
            <person name="Lorenzen M."/>
            <person name="Brown S."/>
            <person name="Wang L."/>
            <person name="Savard J."/>
            <person name="Tautz D."/>
            <person name="Richards S."/>
            <person name="Weinstock G."/>
            <person name="Gibbs R.A."/>
            <person name="Liu Y."/>
            <person name="Worley K."/>
            <person name="Weinstock G."/>
            <person name="Elsik C.G."/>
            <person name="Reese J.T."/>
            <person name="Elhaik E."/>
            <person name="Landan G."/>
            <person name="Graur D."/>
            <person name="Arensburger P."/>
            <person name="Atkinson P."/>
            <person name="Beeman R.W."/>
            <person name="Beidler J."/>
            <person name="Brown S.J."/>
            <person name="Demuth J.P."/>
            <person name="Drury D.W."/>
            <person name="Du Y.Z."/>
            <person name="Fujiwara H."/>
            <person name="Lorenzen M."/>
            <person name="Maselli V."/>
            <person name="Osanai M."/>
            <person name="Park Y."/>
            <person name="Robertson H.M."/>
            <person name="Tu Z."/>
            <person name="Wang J.J."/>
            <person name="Wang S."/>
            <person name="Richards S."/>
            <person name="Song H."/>
            <person name="Zhang L."/>
            <person name="Sodergren E."/>
            <person name="Werner D."/>
            <person name="Stanke M."/>
            <person name="Morgenstern B."/>
            <person name="Solovyev V."/>
            <person name="Kosarev P."/>
            <person name="Brown G."/>
            <person name="Chen H.C."/>
            <person name="Ermolaeva O."/>
            <person name="Hlavina W."/>
            <person name="Kapustin Y."/>
            <person name="Kiryutin B."/>
            <person name="Kitts P."/>
            <person name="Maglott D."/>
            <person name="Pruitt K."/>
            <person name="Sapojnikov V."/>
            <person name="Souvorov A."/>
            <person name="Mackey A.J."/>
            <person name="Waterhouse R.M."/>
            <person name="Wyder S."/>
            <person name="Zdobnov E.M."/>
            <person name="Zdobnov E.M."/>
            <person name="Wyder S."/>
            <person name="Kriventseva E.V."/>
            <person name="Kadowaki T."/>
            <person name="Bork P."/>
            <person name="Aranda M."/>
            <person name="Bao R."/>
            <person name="Beermann A."/>
            <person name="Berns N."/>
            <person name="Bolognesi R."/>
            <person name="Bonneton F."/>
            <person name="Bopp D."/>
            <person name="Brown S.J."/>
            <person name="Bucher G."/>
            <person name="Butts T."/>
            <person name="Chaumot A."/>
            <person name="Denell R.E."/>
            <person name="Ferrier D.E."/>
            <person name="Friedrich M."/>
            <person name="Gordon C.M."/>
            <person name="Jindra M."/>
            <person name="Klingler M."/>
            <person name="Lan Q."/>
            <person name="Lattorff H.M."/>
            <person name="Laudet V."/>
            <person name="von Levetsow C."/>
            <person name="Liu Z."/>
            <person name="Lutz R."/>
            <person name="Lynch J.A."/>
            <person name="da Fonseca R.N."/>
            <person name="Posnien N."/>
            <person name="Reuter R."/>
            <person name="Roth S."/>
            <person name="Savard J."/>
            <person name="Schinko J.B."/>
            <person name="Schmitt C."/>
            <person name="Schoppmeier M."/>
            <person name="Schroder R."/>
            <person name="Shippy T.D."/>
            <person name="Simonnet F."/>
            <person name="Marques-Souza H."/>
            <person name="Tautz D."/>
            <person name="Tomoyasu Y."/>
            <person name="Trauner J."/>
            <person name="Van der Zee M."/>
            <person name="Vervoort M."/>
            <person name="Wittkopp N."/>
            <person name="Wimmer E.A."/>
            <person name="Yang X."/>
            <person name="Jones A.K."/>
            <person name="Sattelle D.B."/>
            <person name="Ebert P.R."/>
            <person name="Nelson D."/>
            <person name="Scott J.G."/>
            <person name="Beeman R.W."/>
            <person name="Muthukrishnan S."/>
            <person name="Kramer K.J."/>
            <person name="Arakane Y."/>
            <person name="Beeman R.W."/>
            <person name="Zhu Q."/>
            <person name="Hogenkamp D."/>
            <person name="Dixit R."/>
            <person name="Oppert B."/>
            <person name="Jiang H."/>
            <person name="Zou Z."/>
            <person name="Marshall J."/>
            <person name="Elpidina E."/>
            <person name="Vinokurov K."/>
            <person name="Oppert C."/>
            <person name="Zou Z."/>
            <person name="Evans J."/>
            <person name="Lu Z."/>
            <person name="Zhao P."/>
            <person name="Sumathipala N."/>
            <person name="Altincicek B."/>
            <person name="Vilcinskas A."/>
            <person name="Williams M."/>
            <person name="Hultmark D."/>
            <person name="Hetru C."/>
            <person name="Jiang H."/>
            <person name="Grimmelikhuijzen C.J."/>
            <person name="Hauser F."/>
            <person name="Cazzamali G."/>
            <person name="Williamson M."/>
            <person name="Park Y."/>
            <person name="Li B."/>
            <person name="Tanaka Y."/>
            <person name="Predel R."/>
            <person name="Neupert S."/>
            <person name="Schachtner J."/>
            <person name="Verleyen P."/>
            <person name="Raible F."/>
            <person name="Bork P."/>
            <person name="Friedrich M."/>
            <person name="Walden K.K."/>
            <person name="Robertson H.M."/>
            <person name="Angeli S."/>
            <person name="Foret S."/>
            <person name="Bucher G."/>
            <person name="Schuetz S."/>
            <person name="Maleszka R."/>
            <person name="Wimmer E.A."/>
            <person name="Beeman R.W."/>
            <person name="Lorenzen M."/>
            <person name="Tomoyasu Y."/>
            <person name="Miller S.C."/>
            <person name="Grossmann D."/>
            <person name="Bucher G."/>
        </authorList>
    </citation>
    <scope>NUCLEOTIDE SEQUENCE [LARGE SCALE GENOMIC DNA]</scope>
    <source>
        <strain evidence="1 2">Georgia GA2</strain>
    </source>
</reference>
<sequence>MALHTVRYTINRLSKLDVVGSRAGFFANIVPTQPFTHHRFNDDSTKKFNF</sequence>
<name>D2A2V7_TRICA</name>
<dbReference type="InParanoid" id="D2A2V7"/>
<protein>
    <submittedName>
        <fullName evidence="1">Uncharacterized protein</fullName>
    </submittedName>
</protein>
<organism evidence="1 2">
    <name type="scientific">Tribolium castaneum</name>
    <name type="common">Red flour beetle</name>
    <dbReference type="NCBI Taxonomy" id="7070"/>
    <lineage>
        <taxon>Eukaryota</taxon>
        <taxon>Metazoa</taxon>
        <taxon>Ecdysozoa</taxon>
        <taxon>Arthropoda</taxon>
        <taxon>Hexapoda</taxon>
        <taxon>Insecta</taxon>
        <taxon>Pterygota</taxon>
        <taxon>Neoptera</taxon>
        <taxon>Endopterygota</taxon>
        <taxon>Coleoptera</taxon>
        <taxon>Polyphaga</taxon>
        <taxon>Cucujiformia</taxon>
        <taxon>Tenebrionidae</taxon>
        <taxon>Tenebrionidae incertae sedis</taxon>
        <taxon>Tribolium</taxon>
    </lineage>
</organism>
<evidence type="ECO:0000313" key="2">
    <source>
        <dbReference type="Proteomes" id="UP000007266"/>
    </source>
</evidence>
<keyword evidence="2" id="KW-1185">Reference proteome</keyword>
<dbReference type="EMBL" id="KQ971338">
    <property type="protein sequence ID" value="EFA02226.1"/>
    <property type="molecule type" value="Genomic_DNA"/>
</dbReference>
<dbReference type="HOGENOM" id="CLU_3126932_0_0_1"/>
<dbReference type="AlphaFoldDB" id="D2A2V7"/>
<gene>
    <name evidence="1" type="primary">GLEAN_07888</name>
    <name evidence="1" type="ORF">TcasGA2_TC007888</name>
</gene>
<evidence type="ECO:0000313" key="1">
    <source>
        <dbReference type="EMBL" id="EFA02226.1"/>
    </source>
</evidence>
<dbReference type="Proteomes" id="UP000007266">
    <property type="component" value="Linkage group 4"/>
</dbReference>